<protein>
    <submittedName>
        <fullName evidence="1">Uncharacterized protein</fullName>
    </submittedName>
</protein>
<dbReference type="Proteomes" id="UP000026915">
    <property type="component" value="Chromosome 3"/>
</dbReference>
<name>A0A061GAB4_THECC</name>
<sequence length="129" mass="14728">MEKHKEGWKVGRVKRILILGFLTRGDLRSWILFNPKGQKTGKGCSTVSYIQIAMVAAIAFDKLPNRAGQMLKRLWRQAASRPPSQVELVLRILTREARLTHSLYSQDHLPQFSNVDNIIKKTSSTCYDC</sequence>
<reference evidence="1 2" key="1">
    <citation type="journal article" date="2013" name="Genome Biol.">
        <title>The genome sequence of the most widely cultivated cacao type and its use to identify candidate genes regulating pod color.</title>
        <authorList>
            <person name="Motamayor J.C."/>
            <person name="Mockaitis K."/>
            <person name="Schmutz J."/>
            <person name="Haiminen N."/>
            <person name="Iii D.L."/>
            <person name="Cornejo O."/>
            <person name="Findley S.D."/>
            <person name="Zheng P."/>
            <person name="Utro F."/>
            <person name="Royaert S."/>
            <person name="Saski C."/>
            <person name="Jenkins J."/>
            <person name="Podicheti R."/>
            <person name="Zhao M."/>
            <person name="Scheffler B.E."/>
            <person name="Stack J.C."/>
            <person name="Feltus F.A."/>
            <person name="Mustiga G.M."/>
            <person name="Amores F."/>
            <person name="Phillips W."/>
            <person name="Marelli J.P."/>
            <person name="May G.D."/>
            <person name="Shapiro H."/>
            <person name="Ma J."/>
            <person name="Bustamante C.D."/>
            <person name="Schnell R.J."/>
            <person name="Main D."/>
            <person name="Gilbert D."/>
            <person name="Parida L."/>
            <person name="Kuhn D.N."/>
        </authorList>
    </citation>
    <scope>NUCLEOTIDE SEQUENCE [LARGE SCALE GENOMIC DNA]</scope>
    <source>
        <strain evidence="2">cv. Matina 1-6</strain>
    </source>
</reference>
<dbReference type="Gramene" id="EOY23984">
    <property type="protein sequence ID" value="EOY23984"/>
    <property type="gene ID" value="TCM_015704"/>
</dbReference>
<evidence type="ECO:0000313" key="2">
    <source>
        <dbReference type="Proteomes" id="UP000026915"/>
    </source>
</evidence>
<dbReference type="InParanoid" id="A0A061GAB4"/>
<gene>
    <name evidence="1" type="ORF">TCM_015704</name>
</gene>
<dbReference type="EMBL" id="CM001881">
    <property type="protein sequence ID" value="EOY23984.1"/>
    <property type="molecule type" value="Genomic_DNA"/>
</dbReference>
<proteinExistence type="predicted"/>
<evidence type="ECO:0000313" key="1">
    <source>
        <dbReference type="EMBL" id="EOY23984.1"/>
    </source>
</evidence>
<dbReference type="HOGENOM" id="CLU_1952742_0_0_1"/>
<dbReference type="AlphaFoldDB" id="A0A061GAB4"/>
<organism evidence="1 2">
    <name type="scientific">Theobroma cacao</name>
    <name type="common">Cacao</name>
    <name type="synonym">Cocoa</name>
    <dbReference type="NCBI Taxonomy" id="3641"/>
    <lineage>
        <taxon>Eukaryota</taxon>
        <taxon>Viridiplantae</taxon>
        <taxon>Streptophyta</taxon>
        <taxon>Embryophyta</taxon>
        <taxon>Tracheophyta</taxon>
        <taxon>Spermatophyta</taxon>
        <taxon>Magnoliopsida</taxon>
        <taxon>eudicotyledons</taxon>
        <taxon>Gunneridae</taxon>
        <taxon>Pentapetalae</taxon>
        <taxon>rosids</taxon>
        <taxon>malvids</taxon>
        <taxon>Malvales</taxon>
        <taxon>Malvaceae</taxon>
        <taxon>Byttnerioideae</taxon>
        <taxon>Theobroma</taxon>
    </lineage>
</organism>
<accession>A0A061GAB4</accession>
<keyword evidence="2" id="KW-1185">Reference proteome</keyword>